<dbReference type="Gene3D" id="3.40.50.1980">
    <property type="entry name" value="Nitrogenase molybdenum iron protein domain"/>
    <property type="match status" value="4"/>
</dbReference>
<dbReference type="EMBL" id="CP001014">
    <property type="protein sequence ID" value="ACB39326.1"/>
    <property type="molecule type" value="Genomic_DNA"/>
</dbReference>
<gene>
    <name evidence="2" type="ordered locus">Tneu_0377</name>
</gene>
<keyword evidence="3" id="KW-1185">Reference proteome</keyword>
<reference evidence="2" key="1">
    <citation type="submission" date="2008-03" db="EMBL/GenBank/DDBJ databases">
        <title>Complete sequence of Thermoproteus neutrophilus V24Sta.</title>
        <authorList>
            <consortium name="US DOE Joint Genome Institute"/>
            <person name="Copeland A."/>
            <person name="Lucas S."/>
            <person name="Lapidus A."/>
            <person name="Glavina del Rio T."/>
            <person name="Dalin E."/>
            <person name="Tice H."/>
            <person name="Bruce D."/>
            <person name="Goodwin L."/>
            <person name="Pitluck S."/>
            <person name="Sims D."/>
            <person name="Brettin T."/>
            <person name="Detter J.C."/>
            <person name="Han C."/>
            <person name="Kuske C.R."/>
            <person name="Schmutz J."/>
            <person name="Larimer F."/>
            <person name="Land M."/>
            <person name="Hauser L."/>
            <person name="Kyrpides N."/>
            <person name="Mikhailova N."/>
            <person name="Biddle J.F."/>
            <person name="Zhang Z."/>
            <person name="Fitz-Gibbon S.T."/>
            <person name="Lowe T.M."/>
            <person name="Saltikov C."/>
            <person name="House C.H."/>
            <person name="Richardson P."/>
        </authorList>
    </citation>
    <scope>NUCLEOTIDE SEQUENCE [LARGE SCALE GENOMIC DNA]</scope>
    <source>
        <strain evidence="2">V24Sta</strain>
    </source>
</reference>
<feature type="domain" description="Fe/B12 periplasmic-binding" evidence="1">
    <location>
        <begin position="400"/>
        <end position="659"/>
    </location>
</feature>
<dbReference type="AlphaFoldDB" id="B1YBU2"/>
<dbReference type="KEGG" id="tne:Tneu_0377"/>
<dbReference type="InterPro" id="IPR002491">
    <property type="entry name" value="ABC_transptr_periplasmic_BD"/>
</dbReference>
<protein>
    <submittedName>
        <fullName evidence="2">Periplasmic binding protein</fullName>
    </submittedName>
</protein>
<accession>B1YBU2</accession>
<evidence type="ECO:0000313" key="2">
    <source>
        <dbReference type="EMBL" id="ACB39326.1"/>
    </source>
</evidence>
<dbReference type="STRING" id="444157.Tneu_0377"/>
<dbReference type="PROSITE" id="PS50983">
    <property type="entry name" value="FE_B12_PBP"/>
    <property type="match status" value="2"/>
</dbReference>
<feature type="domain" description="Fe/B12 periplasmic-binding" evidence="1">
    <location>
        <begin position="80"/>
        <end position="349"/>
    </location>
</feature>
<organism evidence="2 3">
    <name type="scientific">Pyrobaculum neutrophilum (strain DSM 2338 / JCM 9278 / NBRC 100436 / V24Sta)</name>
    <name type="common">Thermoproteus neutrophilus</name>
    <dbReference type="NCBI Taxonomy" id="444157"/>
    <lineage>
        <taxon>Archaea</taxon>
        <taxon>Thermoproteota</taxon>
        <taxon>Thermoprotei</taxon>
        <taxon>Thermoproteales</taxon>
        <taxon>Thermoproteaceae</taxon>
        <taxon>Pyrobaculum</taxon>
    </lineage>
</organism>
<proteinExistence type="predicted"/>
<dbReference type="OrthoDB" id="24039at2157"/>
<dbReference type="SUPFAM" id="SSF53807">
    <property type="entry name" value="Helical backbone' metal receptor"/>
    <property type="match status" value="2"/>
</dbReference>
<dbReference type="Pfam" id="PF01497">
    <property type="entry name" value="Peripla_BP_2"/>
    <property type="match status" value="2"/>
</dbReference>
<dbReference type="Proteomes" id="UP000001694">
    <property type="component" value="Chromosome"/>
</dbReference>
<dbReference type="RefSeq" id="WP_012349746.1">
    <property type="nucleotide sequence ID" value="NC_010525.1"/>
</dbReference>
<sequence>MKWKIISLLVVILAAIAAVYLLLPKGPSPAQTAPTAAVSPTASPTAVATQPPAQTPAVSRQIVVVDFRGKRIVLPKPPERIVVLNSYWAEVLVALGAGDKIVGIGRYVDADEYLPPEVRKKPVVGDLFGGVNVEAVVALKPDVVVTDYGYGKADEVIKRLEEAGVPVVALFMRGTPDELRAVEVLGNLTGAVDKARELEAFMAKRFEELRAGAAKIKERKRAVLIFGSSILAGGPLSLAANSSFGMALVEAGAVNMALEQFPNQAWPKIDMETLIRWDPDVVLIAASAEDAGRIFDKIRSDERWRVLKAYKNGEIYLVPWGSKIGDIFNWGPRDVVGREYIAEVLYPDVYAFDWRGDLERLGDMYGVSIPPQTYAVYNINWKEVVDLAGNVVKIPSRVERFATFVAYQLPIAFNVTSRLVAVGRDAVQGVFAPLMKAAFPAVVNLPTPGDRFKVNVEALVQLKPQVVFNWAVNPDDVRTMQRANLTLVQVVVNNFTDAERLVWLYGVVFDRLPRARQIVNDMEDIVKFVANRTASVREKARVLYLWVDPLTVAGGASLFSQNIELAGGVNVAAADYPTMNTVKVDPERILKWNPDVIIIAWQARYNESAVLNNPVYRGVNAVKNGRVYKKPILSEMTPDAALSVLWTATKLYPDLFRDVNFTKVADYYYRRWYGVSYTQVWG</sequence>
<dbReference type="HOGENOM" id="CLU_403165_0_0_2"/>
<dbReference type="PANTHER" id="PTHR30535">
    <property type="entry name" value="VITAMIN B12-BINDING PROTEIN"/>
    <property type="match status" value="1"/>
</dbReference>
<name>B1YBU2_PYRNV</name>
<dbReference type="GeneID" id="6165342"/>
<evidence type="ECO:0000259" key="1">
    <source>
        <dbReference type="PROSITE" id="PS50983"/>
    </source>
</evidence>
<dbReference type="PANTHER" id="PTHR30535:SF34">
    <property type="entry name" value="MOLYBDATE-BINDING PROTEIN MOLA"/>
    <property type="match status" value="1"/>
</dbReference>
<dbReference type="InterPro" id="IPR050902">
    <property type="entry name" value="ABC_Transporter_SBP"/>
</dbReference>
<dbReference type="eggNOG" id="arCOG04233">
    <property type="taxonomic scope" value="Archaea"/>
</dbReference>
<evidence type="ECO:0000313" key="3">
    <source>
        <dbReference type="Proteomes" id="UP000001694"/>
    </source>
</evidence>